<keyword evidence="2" id="KW-0732">Signal</keyword>
<keyword evidence="1" id="KW-0472">Membrane</keyword>
<keyword evidence="1" id="KW-0812">Transmembrane</keyword>
<feature type="transmembrane region" description="Helical" evidence="1">
    <location>
        <begin position="576"/>
        <end position="595"/>
    </location>
</feature>
<dbReference type="GeneID" id="39749958"/>
<organism evidence="3 4">
    <name type="scientific">Plasmodium gonderi</name>
    <dbReference type="NCBI Taxonomy" id="77519"/>
    <lineage>
        <taxon>Eukaryota</taxon>
        <taxon>Sar</taxon>
        <taxon>Alveolata</taxon>
        <taxon>Apicomplexa</taxon>
        <taxon>Aconoidasida</taxon>
        <taxon>Haemosporida</taxon>
        <taxon>Plasmodiidae</taxon>
        <taxon>Plasmodium</taxon>
        <taxon>Plasmodium (Plasmodium)</taxon>
    </lineage>
</organism>
<name>A0A1Y1JP53_PLAGO</name>
<feature type="signal peptide" evidence="2">
    <location>
        <begin position="1"/>
        <end position="27"/>
    </location>
</feature>
<dbReference type="AlphaFoldDB" id="A0A1Y1JP53"/>
<evidence type="ECO:0000313" key="3">
    <source>
        <dbReference type="EMBL" id="GAW83215.1"/>
    </source>
</evidence>
<evidence type="ECO:0000256" key="2">
    <source>
        <dbReference type="SAM" id="SignalP"/>
    </source>
</evidence>
<reference evidence="4" key="1">
    <citation type="submission" date="2017-04" db="EMBL/GenBank/DDBJ databases">
        <title>Plasmodium gonderi genome.</title>
        <authorList>
            <person name="Arisue N."/>
            <person name="Honma H."/>
            <person name="Kawai S."/>
            <person name="Tougan T."/>
            <person name="Tanabe K."/>
            <person name="Horii T."/>
        </authorList>
    </citation>
    <scope>NUCLEOTIDE SEQUENCE [LARGE SCALE GENOMIC DNA]</scope>
    <source>
        <strain evidence="4">ATCC 30045</strain>
    </source>
</reference>
<dbReference type="RefSeq" id="XP_028545804.1">
    <property type="nucleotide sequence ID" value="XM_028690003.1"/>
</dbReference>
<dbReference type="EMBL" id="BDQF01000015">
    <property type="protein sequence ID" value="GAW83215.1"/>
    <property type="molecule type" value="Genomic_DNA"/>
</dbReference>
<feature type="chain" id="PRO_5012937325" description="Pv-fam-d protein" evidence="2">
    <location>
        <begin position="28"/>
        <end position="621"/>
    </location>
</feature>
<sequence length="621" mass="72687">MIGKIKESSLTKIFTLTLLVWIYQCSNETFSCGKTWNKESNNNSTLCVRVARGLREDEEMLTEQRNAYLKEKLISIIEDVEEDDADDNVNFAKRFNSLIQEEKFQKGLNSLIKQENKKKQMNPYEYDDDFVKFHNSFIFNGNKNDNKNINLIDLEDYQKVQNNKNINKHPTKEPNLHANTSDFEKLHNSFNFKKQSTVEPNPFSTTRDFEKLHNSFNFKKQPTKETNPFVTTSNFEKQQNFINLKKSSAEPSNSQNTNDDFEKRYNALKDDYYSDKLFNGAYKNENNDLKEKTQHFNTFDGKKIMHKISKNDFDDLKKNERTNTQFDKMYSGLLKNTTFEAEKRVLKLVDDYPKDEVEKPLIDIAENTRTTSSEKKTNVVGNNPYTENRKNALSYAQNMHKLLNKLKYYNNVETAIDALKNDDRFKKILEELQQNNGMEKLLYILKYSDDSEEILSELKKSDNIEKLVYVFNYFENNSISHKKEVSKDNSNISSKLSSLSAKKKKTIMWLMKMLIKFDKMYEDQLLSIFSSDLDDEEMKDISEKKKILNYIQYSKILLPIAVAVILIAILSSFGTVTYYIFASLLTLSAIGYTGFKVKKCRYKKKVEKINKKKAQKSTKSE</sequence>
<dbReference type="Proteomes" id="UP000195521">
    <property type="component" value="Unassembled WGS sequence"/>
</dbReference>
<protein>
    <recommendedName>
        <fullName evidence="5">Pv-fam-d protein</fullName>
    </recommendedName>
</protein>
<accession>A0A1Y1JP53</accession>
<evidence type="ECO:0000256" key="1">
    <source>
        <dbReference type="SAM" id="Phobius"/>
    </source>
</evidence>
<evidence type="ECO:0000313" key="4">
    <source>
        <dbReference type="Proteomes" id="UP000195521"/>
    </source>
</evidence>
<evidence type="ECO:0008006" key="5">
    <source>
        <dbReference type="Google" id="ProtNLM"/>
    </source>
</evidence>
<dbReference type="OMA" id="INVNRQP"/>
<proteinExistence type="predicted"/>
<feature type="transmembrane region" description="Helical" evidence="1">
    <location>
        <begin position="547"/>
        <end position="570"/>
    </location>
</feature>
<gene>
    <name evidence="3" type="ORF">PGO_140090</name>
</gene>
<comment type="caution">
    <text evidence="3">The sequence shown here is derived from an EMBL/GenBank/DDBJ whole genome shotgun (WGS) entry which is preliminary data.</text>
</comment>
<keyword evidence="1" id="KW-1133">Transmembrane helix</keyword>
<dbReference type="OrthoDB" id="383722at2759"/>
<keyword evidence="4" id="KW-1185">Reference proteome</keyword>